<organism evidence="6 7">
    <name type="scientific">Caballeronia glebae</name>
    <dbReference type="NCBI Taxonomy" id="1777143"/>
    <lineage>
        <taxon>Bacteria</taxon>
        <taxon>Pseudomonadati</taxon>
        <taxon>Pseudomonadota</taxon>
        <taxon>Betaproteobacteria</taxon>
        <taxon>Burkholderiales</taxon>
        <taxon>Burkholderiaceae</taxon>
        <taxon>Caballeronia</taxon>
    </lineage>
</organism>
<dbReference type="Gene3D" id="3.40.190.290">
    <property type="match status" value="1"/>
</dbReference>
<evidence type="ECO:0000256" key="1">
    <source>
        <dbReference type="ARBA" id="ARBA00009437"/>
    </source>
</evidence>
<accession>A0A158CH76</accession>
<dbReference type="InterPro" id="IPR000847">
    <property type="entry name" value="LysR_HTH_N"/>
</dbReference>
<dbReference type="Proteomes" id="UP000054596">
    <property type="component" value="Unassembled WGS sequence"/>
</dbReference>
<dbReference type="Pfam" id="PF00126">
    <property type="entry name" value="HTH_1"/>
    <property type="match status" value="1"/>
</dbReference>
<dbReference type="InterPro" id="IPR036390">
    <property type="entry name" value="WH_DNA-bd_sf"/>
</dbReference>
<dbReference type="STRING" id="1777143.AWB82_05408"/>
<gene>
    <name evidence="6" type="ORF">AWB82_05408</name>
</gene>
<dbReference type="SUPFAM" id="SSF53850">
    <property type="entry name" value="Periplasmic binding protein-like II"/>
    <property type="match status" value="1"/>
</dbReference>
<evidence type="ECO:0000256" key="2">
    <source>
        <dbReference type="ARBA" id="ARBA00023015"/>
    </source>
</evidence>
<dbReference type="PANTHER" id="PTHR30419">
    <property type="entry name" value="HTH-TYPE TRANSCRIPTIONAL REGULATOR YBHD"/>
    <property type="match status" value="1"/>
</dbReference>
<dbReference type="PANTHER" id="PTHR30419:SF8">
    <property type="entry name" value="NITROGEN ASSIMILATION TRANSCRIPTIONAL ACTIVATOR-RELATED"/>
    <property type="match status" value="1"/>
</dbReference>
<keyword evidence="3" id="KW-0238">DNA-binding</keyword>
<dbReference type="EMBL" id="FCOJ02000049">
    <property type="protein sequence ID" value="SAK81630.1"/>
    <property type="molecule type" value="Genomic_DNA"/>
</dbReference>
<proteinExistence type="inferred from homology"/>
<protein>
    <submittedName>
        <fullName evidence="6">LysR family transcriptional regulator</fullName>
    </submittedName>
</protein>
<comment type="caution">
    <text evidence="6">The sequence shown here is derived from an EMBL/GenBank/DDBJ whole genome shotgun (WGS) entry which is preliminary data.</text>
</comment>
<dbReference type="Gene3D" id="1.10.10.10">
    <property type="entry name" value="Winged helix-like DNA-binding domain superfamily/Winged helix DNA-binding domain"/>
    <property type="match status" value="1"/>
</dbReference>
<evidence type="ECO:0000256" key="4">
    <source>
        <dbReference type="ARBA" id="ARBA00023163"/>
    </source>
</evidence>
<name>A0A158CH76_9BURK</name>
<dbReference type="InterPro" id="IPR005119">
    <property type="entry name" value="LysR_subst-bd"/>
</dbReference>
<comment type="similarity">
    <text evidence="1">Belongs to the LysR transcriptional regulatory family.</text>
</comment>
<reference evidence="6" key="1">
    <citation type="submission" date="2016-01" db="EMBL/GenBank/DDBJ databases">
        <authorList>
            <person name="Peeters C."/>
        </authorList>
    </citation>
    <scope>NUCLEOTIDE SEQUENCE [LARGE SCALE GENOMIC DNA]</scope>
    <source>
        <strain evidence="6">LMG 29325</strain>
    </source>
</reference>
<sequence length="322" mass="36052">MSRHVFTPMPQDSTLSAAQVLAKLRFRHLQLLELLGRTRNLRIAAEQMHITQPAATKILSDVEAMFGAPLFERLPREMRPTDLGALSLRYASTTLSNLGEFASEFATLKNGGYGHLTVGFIPASAAQLVTAAIKEIQLRRPRLIIKLVEQSSDQLARWLEERRLDIMVGRPTEPRHEALFHVVDLLAEPARAVVGQHHPLRKQRRMEIADLGQWPWILYPQGTAMRLLFEETFAAAGMVAPIGIVETPSIFSTLELLQATDMISLQPQAAMDRYVKHGLLGYLDVPIRRTLSNYSVITRKNETASQAMEEFVGILLAIANKC</sequence>
<dbReference type="InterPro" id="IPR036388">
    <property type="entry name" value="WH-like_DNA-bd_sf"/>
</dbReference>
<keyword evidence="4" id="KW-0804">Transcription</keyword>
<dbReference type="AlphaFoldDB" id="A0A158CH76"/>
<evidence type="ECO:0000313" key="7">
    <source>
        <dbReference type="Proteomes" id="UP000054596"/>
    </source>
</evidence>
<keyword evidence="7" id="KW-1185">Reference proteome</keyword>
<dbReference type="PROSITE" id="PS50931">
    <property type="entry name" value="HTH_LYSR"/>
    <property type="match status" value="1"/>
</dbReference>
<keyword evidence="2" id="KW-0805">Transcription regulation</keyword>
<feature type="domain" description="HTH lysR-type" evidence="5">
    <location>
        <begin position="24"/>
        <end position="81"/>
    </location>
</feature>
<dbReference type="InterPro" id="IPR050950">
    <property type="entry name" value="HTH-type_LysR_regulators"/>
</dbReference>
<dbReference type="GO" id="GO:0003700">
    <property type="term" value="F:DNA-binding transcription factor activity"/>
    <property type="evidence" value="ECO:0007669"/>
    <property type="project" value="InterPro"/>
</dbReference>
<dbReference type="SUPFAM" id="SSF46785">
    <property type="entry name" value="Winged helix' DNA-binding domain"/>
    <property type="match status" value="1"/>
</dbReference>
<dbReference type="GO" id="GO:0005829">
    <property type="term" value="C:cytosol"/>
    <property type="evidence" value="ECO:0007669"/>
    <property type="project" value="TreeGrafter"/>
</dbReference>
<evidence type="ECO:0000313" key="6">
    <source>
        <dbReference type="EMBL" id="SAK81630.1"/>
    </source>
</evidence>
<evidence type="ECO:0000256" key="3">
    <source>
        <dbReference type="ARBA" id="ARBA00023125"/>
    </source>
</evidence>
<dbReference type="GO" id="GO:0003677">
    <property type="term" value="F:DNA binding"/>
    <property type="evidence" value="ECO:0007669"/>
    <property type="project" value="UniProtKB-KW"/>
</dbReference>
<dbReference type="Pfam" id="PF03466">
    <property type="entry name" value="LysR_substrate"/>
    <property type="match status" value="1"/>
</dbReference>
<evidence type="ECO:0000259" key="5">
    <source>
        <dbReference type="PROSITE" id="PS50931"/>
    </source>
</evidence>